<evidence type="ECO:0000256" key="1">
    <source>
        <dbReference type="ARBA" id="ARBA00022741"/>
    </source>
</evidence>
<feature type="compositionally biased region" description="Acidic residues" evidence="4">
    <location>
        <begin position="1706"/>
        <end position="1715"/>
    </location>
</feature>
<dbReference type="STRING" id="5217.A0A4Q1BAI8"/>
<dbReference type="Proteomes" id="UP000289152">
    <property type="component" value="Unassembled WGS sequence"/>
</dbReference>
<dbReference type="GO" id="GO:0004674">
    <property type="term" value="F:protein serine/threonine kinase activity"/>
    <property type="evidence" value="ECO:0007669"/>
    <property type="project" value="TreeGrafter"/>
</dbReference>
<sequence length="1715" mass="188768">MTSIPRARQNHIFASGSANNKAAQLSNAYQELGKELASDKLKVVGGYTLGRIIGEGTFGSVHLATHRLTGTRCAIKKIPKTSTSQLTREIHHHRRLHHPNIVHLHEIIATESHIWLVTELCSGGELFDYLVERGRMLEGEGRRLFGELTVAVGLMHKQGVVHRDLKLENVLLDGELKIKLGDLGFARECQKGRLMDTFCGTTGYASPEMLAGRKYLGEETDVWSLGIILYSLLCGGLPFDSDDEREMKDLILKGEYDEPDWLSPEARSLIRDMLQQDPSKRLTIEGILSHPWFTMTLIDDIPHARGDTHSIAPSPAASPNPQTSHFPESSHSKLSFSDSSGFLGPYPTSQTSQYPHSTELTQPHEHPTSHDTQAAHATHESLTRPGPSPLSAPPAPQSDTDPSETSHDLFSSEGRPDTGVTTPTSTEEEQPEEDRVIKRMHSGEDSYTEKILESQHHTLEMQHSNTSQTTIRYPNSESQIPRPKPRVSLGKNTLGDGPQEIDEDLENDQLAPLEKPSSFEDHHSHPLTQFSRTPSRTKRRSVSSILSIQRRLSHHSNSGQFQTYPPEDYLSQLNSNTPERFTTPSEKYLLKQMSDLGVDIGQLKHSVNTDACDSSAAMWWILRQKQLVDRGETDKVIEDRMASSARKKDRASAYAREERRKRKEYELRGGEDDEDLRGARKPYSGDEGGRREKDRSDRLDRRNSKHDSDRLERREGRNPESRGNKESPPKGGKDQSRDSSIEDPSHLSISHTPTSIPLSFSGSGSGSGAVTPQSHLAPLLGPMKTIVTSPEPVIPSDSMQEIKPESFQPLKPPKTPPKPDLLISPDTSPSNRLKSRSPSISMLQRATSVLVGGSWKLEDKIDSSDNPSPNRSKPSKQAKEKEKEKEKEDRRSTSPTKLIKPNPKTKLTKSENQQIVQDRTKMTRSDSSNTLLNALASSSTIGSRSPESSIPSLVENPSRGRSPIPVNLPLVDPTSAHGTIAKSQNSTPLSVKVGLVDLTELVTPPTPLPKSPLPPPPPTKDSINSPASLPGRSEGTQIGVSSPHGETSPNKNNNNPPNVIPTSHAKGTTPGSKTPSPNPGVMPKVKNSKRDSLWSTFRYLFQEDRRRRKNSSPGPSHLSEIKVGPALVLSRGIAARAPHPSRLPASRRPSIEGRPVSLSRRASIDGRPVSIRRSSIDGKPVSISRRASIDGKHVTVSRRASVDGKGRRPVISRRSSSVNSRRSSISHPPSPMPISIPTLLDHLPPLGPRSSSSLTDHHHYHHHPLSQNSSQPDHPSRTTTHPNHPIELSLRRHTSGSQTPTSDFESRPSSLYGRDRRPGVLRSPSLHSEKSIFRQSQSSFYQNQPSSPLHNYQRRPTSGSSSRRIKHVRAIPESQIFRSGNGRGQILRSGSMVSVVSISSSHMLRSASVMSVTSSIKSTTSSRNSSRERERDKNESDYETGDNGSIRSKRSLVKQLHKSTLLDQKLSRQGKKMTMTQHSMLGYDINGKEKKPTRDVFKDDDWVDESDEDYLGGIGQEMNLNKGQGWKNGYQSKKAGWGNAVYPNTKLDVFRGRMTEVHPGFKARISDLVNGEKATMSDVHPGVRTGNSGLIKGDRRGKRRGVGMGSSGESGEERNDSDSKVGARRNGLGENHNLGAGSGRKNGMIIESSFAIEGIRGASAGASGTSTTGGKEERVGGRRRKGKGKEEIGDRRRGLGLGNGASPFIIEEEEEEEEE</sequence>
<feature type="region of interest" description="Disordered" evidence="4">
    <location>
        <begin position="304"/>
        <end position="435"/>
    </location>
</feature>
<feature type="compositionally biased region" description="Low complexity" evidence="4">
    <location>
        <begin position="310"/>
        <end position="319"/>
    </location>
</feature>
<dbReference type="InterPro" id="IPR017441">
    <property type="entry name" value="Protein_kinase_ATP_BS"/>
</dbReference>
<feature type="compositionally biased region" description="Polar residues" evidence="4">
    <location>
        <begin position="347"/>
        <end position="361"/>
    </location>
</feature>
<evidence type="ECO:0000256" key="2">
    <source>
        <dbReference type="ARBA" id="ARBA00022840"/>
    </source>
</evidence>
<dbReference type="GO" id="GO:0005737">
    <property type="term" value="C:cytoplasm"/>
    <property type="evidence" value="ECO:0007669"/>
    <property type="project" value="TreeGrafter"/>
</dbReference>
<dbReference type="CDD" id="cd14003">
    <property type="entry name" value="STKc_AMPK-like"/>
    <property type="match status" value="1"/>
</dbReference>
<dbReference type="PANTHER" id="PTHR24346:SF110">
    <property type="entry name" value="NON-SPECIFIC SERINE_THREONINE PROTEIN KINASE"/>
    <property type="match status" value="1"/>
</dbReference>
<dbReference type="Pfam" id="PF00069">
    <property type="entry name" value="Pkinase"/>
    <property type="match status" value="1"/>
</dbReference>
<feature type="region of interest" description="Disordered" evidence="4">
    <location>
        <begin position="858"/>
        <end position="1093"/>
    </location>
</feature>
<dbReference type="InterPro" id="IPR008271">
    <property type="entry name" value="Ser/Thr_kinase_AS"/>
</dbReference>
<feature type="region of interest" description="Disordered" evidence="4">
    <location>
        <begin position="1577"/>
        <end position="1641"/>
    </location>
</feature>
<feature type="compositionally biased region" description="Basic and acidic residues" evidence="4">
    <location>
        <begin position="655"/>
        <end position="670"/>
    </location>
</feature>
<feature type="compositionally biased region" description="Polar residues" evidence="4">
    <location>
        <begin position="571"/>
        <end position="581"/>
    </location>
</feature>
<dbReference type="InParanoid" id="A0A4Q1BAI8"/>
<dbReference type="InterPro" id="IPR000719">
    <property type="entry name" value="Prot_kinase_dom"/>
</dbReference>
<feature type="compositionally biased region" description="Basic and acidic residues" evidence="4">
    <location>
        <begin position="1425"/>
        <end position="1436"/>
    </location>
</feature>
<gene>
    <name evidence="6" type="ORF">M231_06938</name>
</gene>
<dbReference type="PROSITE" id="PS00108">
    <property type="entry name" value="PROTEIN_KINASE_ST"/>
    <property type="match status" value="1"/>
</dbReference>
<dbReference type="PANTHER" id="PTHR24346">
    <property type="entry name" value="MAP/MICROTUBULE AFFINITY-REGULATING KINASE"/>
    <property type="match status" value="1"/>
</dbReference>
<keyword evidence="1 3" id="KW-0547">Nucleotide-binding</keyword>
<feature type="region of interest" description="Disordered" evidence="4">
    <location>
        <begin position="1657"/>
        <end position="1715"/>
    </location>
</feature>
<evidence type="ECO:0000256" key="3">
    <source>
        <dbReference type="PROSITE-ProRule" id="PRU10141"/>
    </source>
</evidence>
<feature type="compositionally biased region" description="Polar residues" evidence="4">
    <location>
        <begin position="1034"/>
        <end position="1048"/>
    </location>
</feature>
<feature type="compositionally biased region" description="Basic and acidic residues" evidence="4">
    <location>
        <begin position="683"/>
        <end position="745"/>
    </location>
</feature>
<evidence type="ECO:0000313" key="7">
    <source>
        <dbReference type="Proteomes" id="UP000289152"/>
    </source>
</evidence>
<feature type="compositionally biased region" description="Pro residues" evidence="4">
    <location>
        <begin position="810"/>
        <end position="819"/>
    </location>
</feature>
<keyword evidence="7" id="KW-1185">Reference proteome</keyword>
<feature type="region of interest" description="Disordered" evidence="4">
    <location>
        <begin position="1407"/>
        <end position="1472"/>
    </location>
</feature>
<feature type="compositionally biased region" description="Polar residues" evidence="4">
    <location>
        <begin position="1270"/>
        <end position="1282"/>
    </location>
</feature>
<feature type="region of interest" description="Disordered" evidence="4">
    <location>
        <begin position="1138"/>
        <end position="1369"/>
    </location>
</feature>
<dbReference type="OrthoDB" id="504170at2759"/>
<feature type="compositionally biased region" description="Pro residues" evidence="4">
    <location>
        <begin position="386"/>
        <end position="396"/>
    </location>
</feature>
<dbReference type="FunFam" id="3.30.200.20:FF:000042">
    <property type="entry name" value="Aurora kinase A"/>
    <property type="match status" value="1"/>
</dbReference>
<dbReference type="GO" id="GO:0005524">
    <property type="term" value="F:ATP binding"/>
    <property type="evidence" value="ECO:0007669"/>
    <property type="project" value="UniProtKB-UniRule"/>
</dbReference>
<evidence type="ECO:0000256" key="4">
    <source>
        <dbReference type="SAM" id="MobiDB-lite"/>
    </source>
</evidence>
<keyword evidence="6" id="KW-0808">Transferase</keyword>
<feature type="compositionally biased region" description="Polar residues" evidence="4">
    <location>
        <begin position="747"/>
        <end position="760"/>
    </location>
</feature>
<feature type="compositionally biased region" description="Pro residues" evidence="4">
    <location>
        <begin position="1004"/>
        <end position="1019"/>
    </location>
</feature>
<feature type="compositionally biased region" description="Polar residues" evidence="4">
    <location>
        <begin position="941"/>
        <end position="951"/>
    </location>
</feature>
<proteinExistence type="predicted"/>
<feature type="compositionally biased region" description="Basic residues" evidence="4">
    <location>
        <begin position="1447"/>
        <end position="1457"/>
    </location>
</feature>
<dbReference type="InterPro" id="IPR011009">
    <property type="entry name" value="Kinase-like_dom_sf"/>
</dbReference>
<dbReference type="Gene3D" id="1.10.510.10">
    <property type="entry name" value="Transferase(Phosphotransferase) domain 1"/>
    <property type="match status" value="1"/>
</dbReference>
<comment type="caution">
    <text evidence="6">The sequence shown here is derived from an EMBL/GenBank/DDBJ whole genome shotgun (WGS) entry which is preliminary data.</text>
</comment>
<dbReference type="PROSITE" id="PS50011">
    <property type="entry name" value="PROTEIN_KINASE_DOM"/>
    <property type="match status" value="1"/>
</dbReference>
<feature type="compositionally biased region" description="Polar residues" evidence="4">
    <location>
        <begin position="461"/>
        <end position="479"/>
    </location>
</feature>
<evidence type="ECO:0000313" key="6">
    <source>
        <dbReference type="EMBL" id="RXK35799.1"/>
    </source>
</evidence>
<dbReference type="EMBL" id="SDIL01000121">
    <property type="protein sequence ID" value="RXK35799.1"/>
    <property type="molecule type" value="Genomic_DNA"/>
</dbReference>
<feature type="compositionally biased region" description="Low complexity" evidence="4">
    <location>
        <begin position="1407"/>
        <end position="1424"/>
    </location>
</feature>
<dbReference type="GO" id="GO:0035556">
    <property type="term" value="P:intracellular signal transduction"/>
    <property type="evidence" value="ECO:0007669"/>
    <property type="project" value="TreeGrafter"/>
</dbReference>
<accession>A0A4Q1BAI8</accession>
<name>A0A4Q1BAI8_TREME</name>
<feature type="region of interest" description="Disordered" evidence="4">
    <location>
        <begin position="459"/>
        <end position="502"/>
    </location>
</feature>
<feature type="compositionally biased region" description="Basic and acidic residues" evidence="4">
    <location>
        <begin position="1611"/>
        <end position="1621"/>
    </location>
</feature>
<feature type="compositionally biased region" description="Low complexity" evidence="4">
    <location>
        <begin position="927"/>
        <end position="940"/>
    </location>
</feature>
<feature type="region of interest" description="Disordered" evidence="4">
    <location>
        <begin position="641"/>
        <end position="844"/>
    </location>
</feature>
<feature type="compositionally biased region" description="Low complexity" evidence="4">
    <location>
        <begin position="1657"/>
        <end position="1669"/>
    </location>
</feature>
<feature type="binding site" evidence="3">
    <location>
        <position position="77"/>
    </location>
    <ligand>
        <name>ATP</name>
        <dbReference type="ChEBI" id="CHEBI:30616"/>
    </ligand>
</feature>
<feature type="region of interest" description="Disordered" evidence="4">
    <location>
        <begin position="515"/>
        <end position="581"/>
    </location>
</feature>
<feature type="compositionally biased region" description="Basic and acidic residues" evidence="4">
    <location>
        <begin position="1684"/>
        <end position="1693"/>
    </location>
</feature>
<feature type="compositionally biased region" description="Polar residues" evidence="4">
    <location>
        <begin position="1333"/>
        <end position="1362"/>
    </location>
</feature>
<keyword evidence="2 3" id="KW-0067">ATP-binding</keyword>
<evidence type="ECO:0000259" key="5">
    <source>
        <dbReference type="PROSITE" id="PS50011"/>
    </source>
</evidence>
<feature type="domain" description="Protein kinase" evidence="5">
    <location>
        <begin position="47"/>
        <end position="293"/>
    </location>
</feature>
<dbReference type="PROSITE" id="PS00107">
    <property type="entry name" value="PROTEIN_KINASE_ATP"/>
    <property type="match status" value="1"/>
</dbReference>
<feature type="compositionally biased region" description="Low complexity" evidence="4">
    <location>
        <begin position="1212"/>
        <end position="1227"/>
    </location>
</feature>
<dbReference type="VEuPathDB" id="FungiDB:TREMEDRAFT_69611"/>
<feature type="compositionally biased region" description="Polar residues" evidence="4">
    <location>
        <begin position="1295"/>
        <end position="1309"/>
    </location>
</feature>
<dbReference type="FunFam" id="1.10.510.10:FF:000571">
    <property type="entry name" value="Maternal embryonic leucine zipper kinase"/>
    <property type="match status" value="1"/>
</dbReference>
<organism evidence="6 7">
    <name type="scientific">Tremella mesenterica</name>
    <name type="common">Jelly fungus</name>
    <dbReference type="NCBI Taxonomy" id="5217"/>
    <lineage>
        <taxon>Eukaryota</taxon>
        <taxon>Fungi</taxon>
        <taxon>Dikarya</taxon>
        <taxon>Basidiomycota</taxon>
        <taxon>Agaricomycotina</taxon>
        <taxon>Tremellomycetes</taxon>
        <taxon>Tremellales</taxon>
        <taxon>Tremellaceae</taxon>
        <taxon>Tremella</taxon>
    </lineage>
</organism>
<reference evidence="6 7" key="1">
    <citation type="submission" date="2016-06" db="EMBL/GenBank/DDBJ databases">
        <title>Evolution of pathogenesis and genome organization in the Tremellales.</title>
        <authorList>
            <person name="Cuomo C."/>
            <person name="Litvintseva A."/>
            <person name="Heitman J."/>
            <person name="Chen Y."/>
            <person name="Sun S."/>
            <person name="Springer D."/>
            <person name="Dromer F."/>
            <person name="Young S."/>
            <person name="Zeng Q."/>
            <person name="Chapman S."/>
            <person name="Gujja S."/>
            <person name="Saif S."/>
            <person name="Birren B."/>
        </authorList>
    </citation>
    <scope>NUCLEOTIDE SEQUENCE [LARGE SCALE GENOMIC DNA]</scope>
    <source>
        <strain evidence="6 7">ATCC 28783</strain>
    </source>
</reference>
<dbReference type="SMART" id="SM00220">
    <property type="entry name" value="S_TKc"/>
    <property type="match status" value="1"/>
</dbReference>
<feature type="compositionally biased region" description="Polar residues" evidence="4">
    <location>
        <begin position="825"/>
        <end position="844"/>
    </location>
</feature>
<dbReference type="SUPFAM" id="SSF56112">
    <property type="entry name" value="Protein kinase-like (PK-like)"/>
    <property type="match status" value="1"/>
</dbReference>
<keyword evidence="6" id="KW-0418">Kinase</keyword>
<feature type="compositionally biased region" description="Basic and acidic residues" evidence="4">
    <location>
        <begin position="877"/>
        <end position="892"/>
    </location>
</feature>
<protein>
    <submittedName>
        <fullName evidence="6">CAMK/CAMKL/MARK protein kinase</fullName>
    </submittedName>
</protein>
<feature type="compositionally biased region" description="Polar residues" evidence="4">
    <location>
        <begin position="1065"/>
        <end position="1075"/>
    </location>
</feature>